<sequence>MKKVSLKKAIEIIGGTDIELKAGYYYCSGFFNLDGQLYYISTADVRTCPMTNNNFIMFRTAKNRQDYTGGTNLWYFNELLAKKGYEIGSCRYKTA</sequence>
<accession>A0A8S5T1L6</accession>
<evidence type="ECO:0000313" key="1">
    <source>
        <dbReference type="EMBL" id="DAF56682.1"/>
    </source>
</evidence>
<protein>
    <submittedName>
        <fullName evidence="1">Uncharacterized protein</fullName>
    </submittedName>
</protein>
<reference evidence="1" key="1">
    <citation type="journal article" date="2021" name="Proc. Natl. Acad. Sci. U.S.A.">
        <title>A Catalog of Tens of Thousands of Viruses from Human Metagenomes Reveals Hidden Associations with Chronic Diseases.</title>
        <authorList>
            <person name="Tisza M.J."/>
            <person name="Buck C.B."/>
        </authorList>
    </citation>
    <scope>NUCLEOTIDE SEQUENCE</scope>
    <source>
        <strain evidence="1">CtWb16</strain>
    </source>
</reference>
<name>A0A8S5T1L6_9CAUD</name>
<proteinExistence type="predicted"/>
<organism evidence="1">
    <name type="scientific">Myoviridae sp. ctWb16</name>
    <dbReference type="NCBI Taxonomy" id="2827690"/>
    <lineage>
        <taxon>Viruses</taxon>
        <taxon>Duplodnaviria</taxon>
        <taxon>Heunggongvirae</taxon>
        <taxon>Uroviricota</taxon>
        <taxon>Caudoviricetes</taxon>
    </lineage>
</organism>
<dbReference type="EMBL" id="BK032721">
    <property type="protein sequence ID" value="DAF56682.1"/>
    <property type="molecule type" value="Genomic_DNA"/>
</dbReference>